<reference evidence="1" key="1">
    <citation type="submission" date="2017-12" db="EMBL/GenBank/DDBJ databases">
        <title>FDA dAtabase for Regulatory Grade micrObial Sequences (FDA-ARGOS): Supporting development and validation of Infectious Disease Dx tests.</title>
        <authorList>
            <person name="Kerrigan L."/>
            <person name="Tallon L.J."/>
            <person name="Sadzewicz L."/>
            <person name="Sengamalay N."/>
            <person name="Ott S."/>
            <person name="Godinez A."/>
            <person name="Nagaraj S."/>
            <person name="Vavikolanu K."/>
            <person name="Vyas G."/>
            <person name="Nadendla S."/>
            <person name="Aluvathingal J."/>
            <person name="Sichtig H."/>
        </authorList>
    </citation>
    <scope>NUCLEOTIDE SEQUENCE [LARGE SCALE GENOMIC DNA]</scope>
    <source>
        <strain evidence="1">FDAARGOS_200</strain>
    </source>
</reference>
<name>A0AAX0WU55_9GAMM</name>
<keyword evidence="2" id="KW-1185">Reference proteome</keyword>
<dbReference type="RefSeq" id="WP_019233133.1">
    <property type="nucleotide sequence ID" value="NZ_CAAAHR010000059.1"/>
</dbReference>
<accession>A0AAX0WU55</accession>
<dbReference type="Pfam" id="PF08238">
    <property type="entry name" value="Sel1"/>
    <property type="match status" value="6"/>
</dbReference>
<dbReference type="PANTHER" id="PTHR11102">
    <property type="entry name" value="SEL-1-LIKE PROTEIN"/>
    <property type="match status" value="1"/>
</dbReference>
<dbReference type="InterPro" id="IPR050767">
    <property type="entry name" value="Sel1_AlgK"/>
</dbReference>
<proteinExistence type="predicted"/>
<organism evidence="1 2">
    <name type="scientific">Legionella anisa</name>
    <dbReference type="NCBI Taxonomy" id="28082"/>
    <lineage>
        <taxon>Bacteria</taxon>
        <taxon>Pseudomonadati</taxon>
        <taxon>Pseudomonadota</taxon>
        <taxon>Gammaproteobacteria</taxon>
        <taxon>Legionellales</taxon>
        <taxon>Legionellaceae</taxon>
        <taxon>Legionella</taxon>
    </lineage>
</organism>
<dbReference type="SMART" id="SM00671">
    <property type="entry name" value="SEL1"/>
    <property type="match status" value="6"/>
</dbReference>
<dbReference type="SUPFAM" id="SSF81901">
    <property type="entry name" value="HCP-like"/>
    <property type="match status" value="2"/>
</dbReference>
<gene>
    <name evidence="1" type="ORF">A6J39_012795</name>
</gene>
<evidence type="ECO:0000313" key="1">
    <source>
        <dbReference type="EMBL" id="PNL62016.1"/>
    </source>
</evidence>
<dbReference type="InterPro" id="IPR006597">
    <property type="entry name" value="Sel1-like"/>
</dbReference>
<sequence>MLILNIKYNKMFDNLPIEVSAHIYSFFNKQNEKHVFSRISRKYNKIYWIEQCKEKYGFSPEEDAREIYLAMALIDEAIDKKNSIDEKEIDLFYEKLIQYNTNYPGNSEVIYHLAKLYLRNKSKYQNIELGKSLCEQAATLNHNGARQLLGSFYRDGLYGYPFDALVAIKYYKDAAISGSNNAAVELGISFRDGCGSIERNVEQAIYYLNMAVNRNDNRAARILGLSYCDGIGAIPQNQEKAILNYKLAATRGDNIAARDLGSSFRDGLGCIRKNAELAIEYFRMAALREDIEAAINLGVSFAFGRGCIAKDHNESAYYLTLAANSGDQRAVKMLEDLNMNLKLTLN</sequence>
<protein>
    <recommendedName>
        <fullName evidence="3">Sel1 repeat family protein</fullName>
    </recommendedName>
</protein>
<evidence type="ECO:0000313" key="2">
    <source>
        <dbReference type="Proteomes" id="UP000192511"/>
    </source>
</evidence>
<dbReference type="InterPro" id="IPR011990">
    <property type="entry name" value="TPR-like_helical_dom_sf"/>
</dbReference>
<dbReference type="Gene3D" id="1.25.40.10">
    <property type="entry name" value="Tetratricopeptide repeat domain"/>
    <property type="match status" value="2"/>
</dbReference>
<dbReference type="EMBL" id="NBTX02000004">
    <property type="protein sequence ID" value="PNL62016.1"/>
    <property type="molecule type" value="Genomic_DNA"/>
</dbReference>
<comment type="caution">
    <text evidence="1">The sequence shown here is derived from an EMBL/GenBank/DDBJ whole genome shotgun (WGS) entry which is preliminary data.</text>
</comment>
<dbReference type="GeneID" id="98065632"/>
<evidence type="ECO:0008006" key="3">
    <source>
        <dbReference type="Google" id="ProtNLM"/>
    </source>
</evidence>
<dbReference type="AlphaFoldDB" id="A0AAX0WU55"/>
<dbReference type="Proteomes" id="UP000192511">
    <property type="component" value="Unassembled WGS sequence"/>
</dbReference>
<dbReference type="PANTHER" id="PTHR11102:SF160">
    <property type="entry name" value="ERAD-ASSOCIATED E3 UBIQUITIN-PROTEIN LIGASE COMPONENT HRD3"/>
    <property type="match status" value="1"/>
</dbReference>